<reference evidence="2" key="1">
    <citation type="submission" date="2015-12" db="EMBL/GenBank/DDBJ databases">
        <title>De novo transcriptome assembly of four potential Pierce s Disease insect vectors from Arizona vineyards.</title>
        <authorList>
            <person name="Tassone E.E."/>
        </authorList>
    </citation>
    <scope>NUCLEOTIDE SEQUENCE</scope>
</reference>
<feature type="transmembrane region" description="Helical" evidence="1">
    <location>
        <begin position="7"/>
        <end position="26"/>
    </location>
</feature>
<name>A0A1B6DMQ8_9HEMI</name>
<sequence length="159" mass="18597">DITQVKGFVFIMYRLTSFVIILPLILCNDYLFEGNISLIELDKRIIKGIMEPEEGKGEELLKNAFDYHDALESVARMLELEYKPERNIQLIREIKDFGGPHFTKMKVDVDKINEVYKWDREDKIRFKSVFEAVKRMWISLLHHLDKVDSSTASPNNTSA</sequence>
<protein>
    <submittedName>
        <fullName evidence="2">Uncharacterized protein</fullName>
    </submittedName>
</protein>
<organism evidence="2">
    <name type="scientific">Clastoptera arizonana</name>
    <name type="common">Arizona spittle bug</name>
    <dbReference type="NCBI Taxonomy" id="38151"/>
    <lineage>
        <taxon>Eukaryota</taxon>
        <taxon>Metazoa</taxon>
        <taxon>Ecdysozoa</taxon>
        <taxon>Arthropoda</taxon>
        <taxon>Hexapoda</taxon>
        <taxon>Insecta</taxon>
        <taxon>Pterygota</taxon>
        <taxon>Neoptera</taxon>
        <taxon>Paraneoptera</taxon>
        <taxon>Hemiptera</taxon>
        <taxon>Auchenorrhyncha</taxon>
        <taxon>Cercopoidea</taxon>
        <taxon>Clastopteridae</taxon>
        <taxon>Clastoptera</taxon>
    </lineage>
</organism>
<evidence type="ECO:0000256" key="1">
    <source>
        <dbReference type="SAM" id="Phobius"/>
    </source>
</evidence>
<proteinExistence type="predicted"/>
<accession>A0A1B6DMQ8</accession>
<dbReference type="EMBL" id="GEDC01010334">
    <property type="protein sequence ID" value="JAS26964.1"/>
    <property type="molecule type" value="Transcribed_RNA"/>
</dbReference>
<dbReference type="AlphaFoldDB" id="A0A1B6DMQ8"/>
<keyword evidence="1" id="KW-0812">Transmembrane</keyword>
<feature type="non-terminal residue" evidence="2">
    <location>
        <position position="1"/>
    </location>
</feature>
<evidence type="ECO:0000313" key="2">
    <source>
        <dbReference type="EMBL" id="JAS26964.1"/>
    </source>
</evidence>
<keyword evidence="1" id="KW-1133">Transmembrane helix</keyword>
<gene>
    <name evidence="2" type="ORF">g.849</name>
</gene>
<keyword evidence="1" id="KW-0472">Membrane</keyword>